<keyword evidence="2" id="KW-1133">Transmembrane helix</keyword>
<evidence type="ECO:0000313" key="4">
    <source>
        <dbReference type="Proteomes" id="UP001295740"/>
    </source>
</evidence>
<evidence type="ECO:0000256" key="1">
    <source>
        <dbReference type="SAM" id="MobiDB-lite"/>
    </source>
</evidence>
<proteinExistence type="predicted"/>
<comment type="caution">
    <text evidence="3">The sequence shown here is derived from an EMBL/GenBank/DDBJ whole genome shotgun (WGS) entry which is preliminary data.</text>
</comment>
<feature type="transmembrane region" description="Helical" evidence="2">
    <location>
        <begin position="370"/>
        <end position="387"/>
    </location>
</feature>
<reference evidence="3" key="1">
    <citation type="submission" date="2023-10" db="EMBL/GenBank/DDBJ databases">
        <authorList>
            <person name="Hackl T."/>
        </authorList>
    </citation>
    <scope>NUCLEOTIDE SEQUENCE</scope>
</reference>
<dbReference type="EMBL" id="CAUWAG010000010">
    <property type="protein sequence ID" value="CAJ2507581.1"/>
    <property type="molecule type" value="Genomic_DNA"/>
</dbReference>
<organism evidence="3 4">
    <name type="scientific">Anthostomella pinea</name>
    <dbReference type="NCBI Taxonomy" id="933095"/>
    <lineage>
        <taxon>Eukaryota</taxon>
        <taxon>Fungi</taxon>
        <taxon>Dikarya</taxon>
        <taxon>Ascomycota</taxon>
        <taxon>Pezizomycotina</taxon>
        <taxon>Sordariomycetes</taxon>
        <taxon>Xylariomycetidae</taxon>
        <taxon>Xylariales</taxon>
        <taxon>Xylariaceae</taxon>
        <taxon>Anthostomella</taxon>
    </lineage>
</organism>
<keyword evidence="2" id="KW-0812">Transmembrane</keyword>
<name>A0AAI8VMB0_9PEZI</name>
<feature type="transmembrane region" description="Helical" evidence="2">
    <location>
        <begin position="407"/>
        <end position="425"/>
    </location>
</feature>
<evidence type="ECO:0000256" key="2">
    <source>
        <dbReference type="SAM" id="Phobius"/>
    </source>
</evidence>
<keyword evidence="2" id="KW-0472">Membrane</keyword>
<gene>
    <name evidence="3" type="ORF">KHLLAP_LOCUS8049</name>
</gene>
<keyword evidence="4" id="KW-1185">Reference proteome</keyword>
<evidence type="ECO:0000313" key="3">
    <source>
        <dbReference type="EMBL" id="CAJ2507581.1"/>
    </source>
</evidence>
<feature type="region of interest" description="Disordered" evidence="1">
    <location>
        <begin position="434"/>
        <end position="453"/>
    </location>
</feature>
<dbReference type="Proteomes" id="UP001295740">
    <property type="component" value="Unassembled WGS sequence"/>
</dbReference>
<accession>A0AAI8VMB0</accession>
<protein>
    <submittedName>
        <fullName evidence="3">Uu.00g087670.m01.CDS01</fullName>
    </submittedName>
</protein>
<dbReference type="AlphaFoldDB" id="A0AAI8VMB0"/>
<dbReference type="Gene3D" id="1.20.58.340">
    <property type="entry name" value="Magnesium transport protein CorA, transmembrane region"/>
    <property type="match status" value="1"/>
</dbReference>
<sequence>MDWPLEDTEWTSRDLNVFNYQQGRAVILQKPSSDEMIVGELKNKNDWEVWFDNAPSVTSAEEGLYALLCSRAQPVFDGEAAPVSYLPVTRDTWERVTREFQIHRRITRTISRQVPFVSSNWERDVETAKWKISFTARTSAYLQNDLALSVTYKPSTGSIFCVVYGCNEQQIEAFMKRVRMAGDRVKYPLLMLGIFAEVERERLVGIADQLLDRFTLRSEHLENRPLDPSTDMNGANTQEHLALCLQSRSLVDHIQSVKRQLSKLLTEIDDLGQRLTLRKEKDGILPKTFKNGRQLKRMGVQMKKRLQDIIHEYDDKIDECNMIVGNTSLAMQTVWNLIARHDSQINTRFARANTMIAVETKRESSQMKSIAILTMIYLPLSSVAAIFSMDLFNWNAGAGESIVSKHIWIFAVFSVGLTTLTLLAWRHVTNRHEKTTGKGNESLGSPKTEAEMV</sequence>